<evidence type="ECO:0000313" key="2">
    <source>
        <dbReference type="EMBL" id="KPJ21215.1"/>
    </source>
</evidence>
<keyword evidence="1" id="KW-0472">Membrane</keyword>
<feature type="transmembrane region" description="Helical" evidence="1">
    <location>
        <begin position="38"/>
        <end position="68"/>
    </location>
</feature>
<organism evidence="2 3">
    <name type="scientific">Papilio machaon</name>
    <name type="common">Old World swallowtail butterfly</name>
    <dbReference type="NCBI Taxonomy" id="76193"/>
    <lineage>
        <taxon>Eukaryota</taxon>
        <taxon>Metazoa</taxon>
        <taxon>Ecdysozoa</taxon>
        <taxon>Arthropoda</taxon>
        <taxon>Hexapoda</taxon>
        <taxon>Insecta</taxon>
        <taxon>Pterygota</taxon>
        <taxon>Neoptera</taxon>
        <taxon>Endopterygota</taxon>
        <taxon>Lepidoptera</taxon>
        <taxon>Glossata</taxon>
        <taxon>Ditrysia</taxon>
        <taxon>Papilionoidea</taxon>
        <taxon>Papilionidae</taxon>
        <taxon>Papilioninae</taxon>
        <taxon>Papilio</taxon>
    </lineage>
</organism>
<evidence type="ECO:0000256" key="1">
    <source>
        <dbReference type="SAM" id="Phobius"/>
    </source>
</evidence>
<keyword evidence="1" id="KW-1133">Transmembrane helix</keyword>
<keyword evidence="3" id="KW-1185">Reference proteome</keyword>
<dbReference type="EMBL" id="LADJ01030679">
    <property type="protein sequence ID" value="KPJ21215.1"/>
    <property type="molecule type" value="Genomic_DNA"/>
</dbReference>
<gene>
    <name evidence="2" type="ORF">RR48_00313</name>
</gene>
<dbReference type="STRING" id="76193.A0A0N1PIQ3"/>
<dbReference type="AlphaFoldDB" id="A0A0N1PIQ3"/>
<sequence length="81" mass="9116">MLLFGFTIITFAFMLTPFFDSARTAGIMGSFAVNIMSWLYFIQVFVSNADSLAFWFVSLISSSCYALAMDKVRSLPLILSY</sequence>
<accession>A0A0N1PIQ3</accession>
<name>A0A0N1PIQ3_PAPMA</name>
<keyword evidence="1" id="KW-0812">Transmembrane</keyword>
<evidence type="ECO:0000313" key="3">
    <source>
        <dbReference type="Proteomes" id="UP000053240"/>
    </source>
</evidence>
<reference evidence="2 3" key="1">
    <citation type="journal article" date="2015" name="Nat. Commun.">
        <title>Outbred genome sequencing and CRISPR/Cas9 gene editing in butterflies.</title>
        <authorList>
            <person name="Li X."/>
            <person name="Fan D."/>
            <person name="Zhang W."/>
            <person name="Liu G."/>
            <person name="Zhang L."/>
            <person name="Zhao L."/>
            <person name="Fang X."/>
            <person name="Chen L."/>
            <person name="Dong Y."/>
            <person name="Chen Y."/>
            <person name="Ding Y."/>
            <person name="Zhao R."/>
            <person name="Feng M."/>
            <person name="Zhu Y."/>
            <person name="Feng Y."/>
            <person name="Jiang X."/>
            <person name="Zhu D."/>
            <person name="Xiang H."/>
            <person name="Feng X."/>
            <person name="Li S."/>
            <person name="Wang J."/>
            <person name="Zhang G."/>
            <person name="Kronforst M.R."/>
            <person name="Wang W."/>
        </authorList>
    </citation>
    <scope>NUCLEOTIDE SEQUENCE [LARGE SCALE GENOMIC DNA]</scope>
    <source>
        <strain evidence="2">Ya'a_city_454_Pm</strain>
        <tissue evidence="2">Whole body</tissue>
    </source>
</reference>
<dbReference type="InParanoid" id="A0A0N1PIQ3"/>
<dbReference type="Proteomes" id="UP000053240">
    <property type="component" value="Unassembled WGS sequence"/>
</dbReference>
<proteinExistence type="predicted"/>
<protein>
    <submittedName>
        <fullName evidence="2">Uncharacterized protein</fullName>
    </submittedName>
</protein>
<comment type="caution">
    <text evidence="2">The sequence shown here is derived from an EMBL/GenBank/DDBJ whole genome shotgun (WGS) entry which is preliminary data.</text>
</comment>